<dbReference type="RefSeq" id="WP_109321961.1">
    <property type="nucleotide sequence ID" value="NZ_CP029346.1"/>
</dbReference>
<name>A0A2S2DTP6_9BACT</name>
<feature type="transmembrane region" description="Helical" evidence="1">
    <location>
        <begin position="83"/>
        <end position="107"/>
    </location>
</feature>
<feature type="transmembrane region" description="Helical" evidence="1">
    <location>
        <begin position="113"/>
        <end position="135"/>
    </location>
</feature>
<accession>A0A2S2DTP6</accession>
<keyword evidence="1" id="KW-1133">Transmembrane helix</keyword>
<dbReference type="Proteomes" id="UP000245468">
    <property type="component" value="Chromosome"/>
</dbReference>
<organism evidence="2 3">
    <name type="scientific">Aquirufa nivalisilvae</name>
    <dbReference type="NCBI Taxonomy" id="2516557"/>
    <lineage>
        <taxon>Bacteria</taxon>
        <taxon>Pseudomonadati</taxon>
        <taxon>Bacteroidota</taxon>
        <taxon>Cytophagia</taxon>
        <taxon>Cytophagales</taxon>
        <taxon>Flectobacillaceae</taxon>
        <taxon>Aquirufa</taxon>
    </lineage>
</organism>
<sequence length="156" mass="18273">MPDITFTYEGALLRFQHLSIKNARTQEIICNNLEKQDTFHLPPGNHIIEIRYRFNIFLYPSSRFSLDVPEGRHLYFDLKEKEIAHYLIAQLVIILKLAIGFIAALVFQRDLPSTIGGALIVATPILTYNQIRILILRHPWQRLSNGYLELRHAWEY</sequence>
<evidence type="ECO:0000313" key="2">
    <source>
        <dbReference type="EMBL" id="AWL08197.1"/>
    </source>
</evidence>
<reference evidence="3" key="1">
    <citation type="submission" date="2018-05" db="EMBL/GenBank/DDBJ databases">
        <title>Pseudarcicella sp. HME7025 Genome sequencing and assembly.</title>
        <authorList>
            <person name="Kim H."/>
            <person name="Kang H."/>
            <person name="Joh K."/>
        </authorList>
    </citation>
    <scope>NUCLEOTIDE SEQUENCE [LARGE SCALE GENOMIC DNA]</scope>
    <source>
        <strain evidence="3">HME7025</strain>
    </source>
</reference>
<protein>
    <submittedName>
        <fullName evidence="2">Uncharacterized protein</fullName>
    </submittedName>
</protein>
<gene>
    <name evidence="2" type="ORF">HME7025_00319</name>
</gene>
<evidence type="ECO:0000313" key="3">
    <source>
        <dbReference type="Proteomes" id="UP000245468"/>
    </source>
</evidence>
<dbReference type="AlphaFoldDB" id="A0A2S2DTP6"/>
<keyword evidence="1" id="KW-0472">Membrane</keyword>
<evidence type="ECO:0000256" key="1">
    <source>
        <dbReference type="SAM" id="Phobius"/>
    </source>
</evidence>
<keyword evidence="1" id="KW-0812">Transmembrane</keyword>
<dbReference type="KEGG" id="psez:HME7025_00319"/>
<dbReference type="OrthoDB" id="9951633at2"/>
<proteinExistence type="predicted"/>
<dbReference type="EMBL" id="CP029346">
    <property type="protein sequence ID" value="AWL08197.1"/>
    <property type="molecule type" value="Genomic_DNA"/>
</dbReference>
<keyword evidence="3" id="KW-1185">Reference proteome</keyword>